<feature type="compositionally biased region" description="Basic and acidic residues" evidence="1">
    <location>
        <begin position="42"/>
        <end position="64"/>
    </location>
</feature>
<gene>
    <name evidence="2" type="ORF">ElP_06730</name>
</gene>
<organism evidence="2 3">
    <name type="scientific">Tautonia plasticadhaerens</name>
    <dbReference type="NCBI Taxonomy" id="2527974"/>
    <lineage>
        <taxon>Bacteria</taxon>
        <taxon>Pseudomonadati</taxon>
        <taxon>Planctomycetota</taxon>
        <taxon>Planctomycetia</taxon>
        <taxon>Isosphaerales</taxon>
        <taxon>Isosphaeraceae</taxon>
        <taxon>Tautonia</taxon>
    </lineage>
</organism>
<evidence type="ECO:0000313" key="3">
    <source>
        <dbReference type="Proteomes" id="UP000317835"/>
    </source>
</evidence>
<dbReference type="PANTHER" id="PTHR40630:SF1">
    <property type="entry name" value="DNA-BINDING PROTEIN"/>
    <property type="match status" value="1"/>
</dbReference>
<dbReference type="OrthoDB" id="513524at2"/>
<accession>A0A518GW62</accession>
<dbReference type="EMBL" id="CP036426">
    <property type="protein sequence ID" value="QDV32833.1"/>
    <property type="molecule type" value="Genomic_DNA"/>
</dbReference>
<dbReference type="KEGG" id="tpla:ElP_06730"/>
<proteinExistence type="predicted"/>
<name>A0A518GW62_9BACT</name>
<dbReference type="RefSeq" id="WP_145267220.1">
    <property type="nucleotide sequence ID" value="NZ_CP036426.1"/>
</dbReference>
<dbReference type="InterPro" id="IPR021487">
    <property type="entry name" value="DUF3140"/>
</dbReference>
<feature type="compositionally biased region" description="Basic and acidic residues" evidence="1">
    <location>
        <begin position="12"/>
        <end position="22"/>
    </location>
</feature>
<dbReference type="Proteomes" id="UP000317835">
    <property type="component" value="Chromosome"/>
</dbReference>
<dbReference type="AlphaFoldDB" id="A0A518GW62"/>
<evidence type="ECO:0000313" key="2">
    <source>
        <dbReference type="EMBL" id="QDV32833.1"/>
    </source>
</evidence>
<feature type="region of interest" description="Disordered" evidence="1">
    <location>
        <begin position="39"/>
        <end position="64"/>
    </location>
</feature>
<dbReference type="PANTHER" id="PTHR40630">
    <property type="entry name" value="POSSIBLE DNA-BINDING PROTEIN"/>
    <property type="match status" value="1"/>
</dbReference>
<protein>
    <recommendedName>
        <fullName evidence="4">DNA-binding protein</fullName>
    </recommendedName>
</protein>
<evidence type="ECO:0000256" key="1">
    <source>
        <dbReference type="SAM" id="MobiDB-lite"/>
    </source>
</evidence>
<evidence type="ECO:0008006" key="4">
    <source>
        <dbReference type="Google" id="ProtNLM"/>
    </source>
</evidence>
<reference evidence="2 3" key="1">
    <citation type="submission" date="2019-02" db="EMBL/GenBank/DDBJ databases">
        <title>Deep-cultivation of Planctomycetes and their phenomic and genomic characterization uncovers novel biology.</title>
        <authorList>
            <person name="Wiegand S."/>
            <person name="Jogler M."/>
            <person name="Boedeker C."/>
            <person name="Pinto D."/>
            <person name="Vollmers J."/>
            <person name="Rivas-Marin E."/>
            <person name="Kohn T."/>
            <person name="Peeters S.H."/>
            <person name="Heuer A."/>
            <person name="Rast P."/>
            <person name="Oberbeckmann S."/>
            <person name="Bunk B."/>
            <person name="Jeske O."/>
            <person name="Meyerdierks A."/>
            <person name="Storesund J.E."/>
            <person name="Kallscheuer N."/>
            <person name="Luecker S."/>
            <person name="Lage O.M."/>
            <person name="Pohl T."/>
            <person name="Merkel B.J."/>
            <person name="Hornburger P."/>
            <person name="Mueller R.-W."/>
            <person name="Bruemmer F."/>
            <person name="Labrenz M."/>
            <person name="Spormann A.M."/>
            <person name="Op den Camp H."/>
            <person name="Overmann J."/>
            <person name="Amann R."/>
            <person name="Jetten M.S.M."/>
            <person name="Mascher T."/>
            <person name="Medema M.H."/>
            <person name="Devos D.P."/>
            <person name="Kaster A.-K."/>
            <person name="Ovreas L."/>
            <person name="Rohde M."/>
            <person name="Galperin M.Y."/>
            <person name="Jogler C."/>
        </authorList>
    </citation>
    <scope>NUCLEOTIDE SEQUENCE [LARGE SCALE GENOMIC DNA]</scope>
    <source>
        <strain evidence="2 3">ElP</strain>
    </source>
</reference>
<feature type="region of interest" description="Disordered" evidence="1">
    <location>
        <begin position="1"/>
        <end position="22"/>
    </location>
</feature>
<keyword evidence="3" id="KW-1185">Reference proteome</keyword>
<sequence length="126" mass="14533">MAQSPTSKPKPKRDGEQTRRDETIASFKAHVNMSASQVEAWLKTKDSRSVGRRRSGEDEAVGHKSGRRIVEILRTRKAEYGDDDFAHMRKVVGYIKRHLKQRPSGDVADTRWRYSLMNWGHDPLKD</sequence>
<dbReference type="Pfam" id="PF11338">
    <property type="entry name" value="DUF3140"/>
    <property type="match status" value="1"/>
</dbReference>